<dbReference type="GO" id="GO:0004865">
    <property type="term" value="F:protein serine/threonine phosphatase inhibitor activity"/>
    <property type="evidence" value="ECO:0007669"/>
    <property type="project" value="InterPro"/>
</dbReference>
<keyword evidence="3" id="KW-1133">Transmembrane helix</keyword>
<dbReference type="AlphaFoldDB" id="A0A7G2CQH0"/>
<keyword evidence="1" id="KW-0175">Coiled coil</keyword>
<evidence type="ECO:0000256" key="1">
    <source>
        <dbReference type="SAM" id="Coils"/>
    </source>
</evidence>
<feature type="transmembrane region" description="Helical" evidence="3">
    <location>
        <begin position="87"/>
        <end position="110"/>
    </location>
</feature>
<keyword evidence="5" id="KW-1185">Reference proteome</keyword>
<dbReference type="Pfam" id="PF07491">
    <property type="entry name" value="PPI_Ypi1"/>
    <property type="match status" value="1"/>
</dbReference>
<keyword evidence="3" id="KW-0472">Membrane</keyword>
<feature type="transmembrane region" description="Helical" evidence="3">
    <location>
        <begin position="33"/>
        <end position="52"/>
    </location>
</feature>
<evidence type="ECO:0000313" key="5">
    <source>
        <dbReference type="Proteomes" id="UP000515908"/>
    </source>
</evidence>
<accession>A0A7G2CQH0</accession>
<dbReference type="OrthoDB" id="265291at2759"/>
<organism evidence="4 5">
    <name type="scientific">Angomonas deanei</name>
    <dbReference type="NCBI Taxonomy" id="59799"/>
    <lineage>
        <taxon>Eukaryota</taxon>
        <taxon>Discoba</taxon>
        <taxon>Euglenozoa</taxon>
        <taxon>Kinetoplastea</taxon>
        <taxon>Metakinetoplastina</taxon>
        <taxon>Trypanosomatida</taxon>
        <taxon>Trypanosomatidae</taxon>
        <taxon>Strigomonadinae</taxon>
        <taxon>Angomonas</taxon>
    </lineage>
</organism>
<dbReference type="VEuPathDB" id="TriTrypDB:ADEAN_000963500"/>
<evidence type="ECO:0000313" key="4">
    <source>
        <dbReference type="EMBL" id="CAD2222096.1"/>
    </source>
</evidence>
<protein>
    <submittedName>
        <fullName evidence="4">Protein phosphatase inhibitor, putative</fullName>
    </submittedName>
</protein>
<sequence>MIYLKIQKIIIIKSYHVRRPFNLENKNICKVDFFVFLYHYLSFFVSIFADVIQHYKKKKGVNIILFKVFLFFLFFCYYFIFYTFLSLFLFSVFLVFSFLISKKKLIILIIKNKMDDNNRLAVRYDPNQNLTILQDELTNNNNNENENEFIPTRRAVLRLRADAPLSSQEIERIQDLQNNNQNHNLNLNTRRRRLVTWDSKVKEVENQKVSKSCCVFHKKKLFGESSSSSSSSSDSDSDFENNHHNISEKQKNNENETMECENNNCDHSHKKKRPKCTREHCYCGTRFH</sequence>
<dbReference type="InterPro" id="IPR011107">
    <property type="entry name" value="PPI_Ypi1"/>
</dbReference>
<evidence type="ECO:0000256" key="3">
    <source>
        <dbReference type="SAM" id="Phobius"/>
    </source>
</evidence>
<feature type="region of interest" description="Disordered" evidence="2">
    <location>
        <begin position="223"/>
        <end position="256"/>
    </location>
</feature>
<reference evidence="4 5" key="1">
    <citation type="submission" date="2020-08" db="EMBL/GenBank/DDBJ databases">
        <authorList>
            <person name="Newling K."/>
            <person name="Davey J."/>
            <person name="Forrester S."/>
        </authorList>
    </citation>
    <scope>NUCLEOTIDE SEQUENCE [LARGE SCALE GENOMIC DNA]</scope>
    <source>
        <strain evidence="5">Crithidia deanei Carvalho (ATCC PRA-265)</strain>
    </source>
</reference>
<dbReference type="EMBL" id="LR877168">
    <property type="protein sequence ID" value="CAD2222096.1"/>
    <property type="molecule type" value="Genomic_DNA"/>
</dbReference>
<keyword evidence="3" id="KW-0812">Transmembrane</keyword>
<feature type="compositionally biased region" description="Basic and acidic residues" evidence="2">
    <location>
        <begin position="240"/>
        <end position="254"/>
    </location>
</feature>
<dbReference type="Proteomes" id="UP000515908">
    <property type="component" value="Chromosome 24"/>
</dbReference>
<feature type="compositionally biased region" description="Low complexity" evidence="2">
    <location>
        <begin position="225"/>
        <end position="234"/>
    </location>
</feature>
<proteinExistence type="predicted"/>
<name>A0A7G2CQH0_9TRYP</name>
<evidence type="ECO:0000256" key="2">
    <source>
        <dbReference type="SAM" id="MobiDB-lite"/>
    </source>
</evidence>
<gene>
    <name evidence="4" type="ORF">ADEAN_000963500</name>
</gene>
<feature type="coiled-coil region" evidence="1">
    <location>
        <begin position="127"/>
        <end position="193"/>
    </location>
</feature>